<keyword evidence="3" id="KW-1185">Reference proteome</keyword>
<organism evidence="2 3">
    <name type="scientific">Symbiodinium natans</name>
    <dbReference type="NCBI Taxonomy" id="878477"/>
    <lineage>
        <taxon>Eukaryota</taxon>
        <taxon>Sar</taxon>
        <taxon>Alveolata</taxon>
        <taxon>Dinophyceae</taxon>
        <taxon>Suessiales</taxon>
        <taxon>Symbiodiniaceae</taxon>
        <taxon>Symbiodinium</taxon>
    </lineage>
</organism>
<name>A0A812LWZ5_9DINO</name>
<gene>
    <name evidence="2" type="ORF">SNAT2548_LOCUS12808</name>
</gene>
<evidence type="ECO:0000313" key="3">
    <source>
        <dbReference type="Proteomes" id="UP000604046"/>
    </source>
</evidence>
<dbReference type="Proteomes" id="UP000604046">
    <property type="component" value="Unassembled WGS sequence"/>
</dbReference>
<evidence type="ECO:0000313" key="2">
    <source>
        <dbReference type="EMBL" id="CAE7253881.1"/>
    </source>
</evidence>
<proteinExistence type="predicted"/>
<dbReference type="AlphaFoldDB" id="A0A812LWZ5"/>
<protein>
    <submittedName>
        <fullName evidence="2">Uncharacterized protein</fullName>
    </submittedName>
</protein>
<evidence type="ECO:0000256" key="1">
    <source>
        <dbReference type="SAM" id="MobiDB-lite"/>
    </source>
</evidence>
<sequence>MPPTEAFLHALSAQHAGGLCGLTLQLQLRGALAALLGSSSVSRPSTAQDSNDAFNKFALNCAASREATSTTRPPRWRPKPESTNLPTTYAAFRPSTACSALSRLSRCGGARPLTAGMRCLLSTRHLTSFYRHAPAGNRGAFSEPRAYCQAHVMYCVGKIGHLAIFASGHEWQ</sequence>
<feature type="region of interest" description="Disordered" evidence="1">
    <location>
        <begin position="65"/>
        <end position="85"/>
    </location>
</feature>
<comment type="caution">
    <text evidence="2">The sequence shown here is derived from an EMBL/GenBank/DDBJ whole genome shotgun (WGS) entry which is preliminary data.</text>
</comment>
<accession>A0A812LWZ5</accession>
<dbReference type="EMBL" id="CAJNDS010001269">
    <property type="protein sequence ID" value="CAE7253881.1"/>
    <property type="molecule type" value="Genomic_DNA"/>
</dbReference>
<reference evidence="2" key="1">
    <citation type="submission" date="2021-02" db="EMBL/GenBank/DDBJ databases">
        <authorList>
            <person name="Dougan E. K."/>
            <person name="Rhodes N."/>
            <person name="Thang M."/>
            <person name="Chan C."/>
        </authorList>
    </citation>
    <scope>NUCLEOTIDE SEQUENCE</scope>
</reference>